<dbReference type="Proteomes" id="UP000054279">
    <property type="component" value="Unassembled WGS sequence"/>
</dbReference>
<dbReference type="EMBL" id="KN837159">
    <property type="protein sequence ID" value="KIJ38599.1"/>
    <property type="molecule type" value="Genomic_DNA"/>
</dbReference>
<dbReference type="HOGENOM" id="CLU_542024_0_0_1"/>
<reference evidence="1 2" key="1">
    <citation type="submission" date="2014-06" db="EMBL/GenBank/DDBJ databases">
        <title>Evolutionary Origins and Diversification of the Mycorrhizal Mutualists.</title>
        <authorList>
            <consortium name="DOE Joint Genome Institute"/>
            <consortium name="Mycorrhizal Genomics Consortium"/>
            <person name="Kohler A."/>
            <person name="Kuo A."/>
            <person name="Nagy L.G."/>
            <person name="Floudas D."/>
            <person name="Copeland A."/>
            <person name="Barry K.W."/>
            <person name="Cichocki N."/>
            <person name="Veneault-Fourrey C."/>
            <person name="LaButti K."/>
            <person name="Lindquist E.A."/>
            <person name="Lipzen A."/>
            <person name="Lundell T."/>
            <person name="Morin E."/>
            <person name="Murat C."/>
            <person name="Riley R."/>
            <person name="Ohm R."/>
            <person name="Sun H."/>
            <person name="Tunlid A."/>
            <person name="Henrissat B."/>
            <person name="Grigoriev I.V."/>
            <person name="Hibbett D.S."/>
            <person name="Martin F."/>
        </authorList>
    </citation>
    <scope>NUCLEOTIDE SEQUENCE [LARGE SCALE GENOMIC DNA]</scope>
    <source>
        <strain evidence="1 2">SS14</strain>
    </source>
</reference>
<proteinExistence type="predicted"/>
<gene>
    <name evidence="1" type="ORF">M422DRAFT_258708</name>
</gene>
<protein>
    <submittedName>
        <fullName evidence="1">Uncharacterized protein</fullName>
    </submittedName>
</protein>
<dbReference type="AlphaFoldDB" id="A0A0C9UUQ3"/>
<accession>A0A0C9UUQ3</accession>
<keyword evidence="2" id="KW-1185">Reference proteome</keyword>
<organism evidence="1 2">
    <name type="scientific">Sphaerobolus stellatus (strain SS14)</name>
    <dbReference type="NCBI Taxonomy" id="990650"/>
    <lineage>
        <taxon>Eukaryota</taxon>
        <taxon>Fungi</taxon>
        <taxon>Dikarya</taxon>
        <taxon>Basidiomycota</taxon>
        <taxon>Agaricomycotina</taxon>
        <taxon>Agaricomycetes</taxon>
        <taxon>Phallomycetidae</taxon>
        <taxon>Geastrales</taxon>
        <taxon>Sphaerobolaceae</taxon>
        <taxon>Sphaerobolus</taxon>
    </lineage>
</organism>
<dbReference type="OrthoDB" id="2799149at2759"/>
<sequence>MNVLREEIKETISATIKEKSCSEADSITTVSHSITALDTNAQYWSDLSNKVMHHSCRALELQLKMAEGKVNTLLYEEAPEEMLLEAAQEAYRPEVDTPLPQQSTPALSMTAQLDYAVVNRTTEYSGIQQMVRQAVQNASHKAKPEKSFLAKASVKMGNLPLTAQDWEDQPEEDDQQYHFDDEEYEMRSIDKEVVHVNAAVKASGYNDHHRLYGIRVWKAETDMRVSAVVQTGGKEQPVYDYRARRKAQPLPTRGKENETISVFWDIARTKTHCLLDSGCEGIMILSEFVKANKLPKFELDKPVILQLACMGNHWSLHMWNILKGWHTNPMSIPNAIRDNNTGYFLKEDMDVAAWLSKIATDIPHSAFMHQMKAVPAPVKLPTGAEFLTLILKHCSLSKEQIYTQIIPYMERDDEKQPYSTAGVECAVYMQLHQSTPAPNKGKRPLTGSLQSKFMAHAPQLAKTGESSQLQLDTDLDPYNQSCEPILPYDEEPPQCLRYRYECQ</sequence>
<evidence type="ECO:0000313" key="2">
    <source>
        <dbReference type="Proteomes" id="UP000054279"/>
    </source>
</evidence>
<evidence type="ECO:0000313" key="1">
    <source>
        <dbReference type="EMBL" id="KIJ38599.1"/>
    </source>
</evidence>
<name>A0A0C9UUQ3_SPHS4</name>